<reference evidence="2 3" key="1">
    <citation type="submission" date="2023-10" db="EMBL/GenBank/DDBJ databases">
        <title>Nicoliella lavandulae sp. nov. isolated from Lavandula angustifolia flowers.</title>
        <authorList>
            <person name="Alcantara C."/>
            <person name="Zuniga M."/>
            <person name="Landete J.M."/>
            <person name="Monedero V."/>
        </authorList>
    </citation>
    <scope>NUCLEOTIDE SEQUENCE [LARGE SCALE GENOMIC DNA]</scope>
    <source>
        <strain evidence="2 3">Es01</strain>
    </source>
</reference>
<evidence type="ECO:0000259" key="1">
    <source>
        <dbReference type="Pfam" id="PF13460"/>
    </source>
</evidence>
<dbReference type="InterPro" id="IPR036291">
    <property type="entry name" value="NAD(P)-bd_dom_sf"/>
</dbReference>
<feature type="domain" description="NAD(P)-binding" evidence="1">
    <location>
        <begin position="8"/>
        <end position="185"/>
    </location>
</feature>
<dbReference type="InterPro" id="IPR016040">
    <property type="entry name" value="NAD(P)-bd_dom"/>
</dbReference>
<evidence type="ECO:0000313" key="2">
    <source>
        <dbReference type="EMBL" id="MEJ6400834.1"/>
    </source>
</evidence>
<evidence type="ECO:0000313" key="3">
    <source>
        <dbReference type="Proteomes" id="UP001370590"/>
    </source>
</evidence>
<dbReference type="SUPFAM" id="SSF51735">
    <property type="entry name" value="NAD(P)-binding Rossmann-fold domains"/>
    <property type="match status" value="1"/>
</dbReference>
<dbReference type="PANTHER" id="PTHR43355:SF2">
    <property type="entry name" value="FLAVIN REDUCTASE (NADPH)"/>
    <property type="match status" value="1"/>
</dbReference>
<dbReference type="RefSeq" id="WP_339960690.1">
    <property type="nucleotide sequence ID" value="NZ_JAWMWH010000003.1"/>
</dbReference>
<dbReference type="InterPro" id="IPR051606">
    <property type="entry name" value="Polyketide_Oxido-like"/>
</dbReference>
<dbReference type="Pfam" id="PF13460">
    <property type="entry name" value="NAD_binding_10"/>
    <property type="match status" value="1"/>
</dbReference>
<proteinExistence type="predicted"/>
<gene>
    <name evidence="2" type="ORF">R4146_06705</name>
</gene>
<protein>
    <submittedName>
        <fullName evidence="2">NAD(P)H-binding protein</fullName>
    </submittedName>
</protein>
<keyword evidence="3" id="KW-1185">Reference proteome</keyword>
<accession>A0ABU8SLT8</accession>
<dbReference type="Proteomes" id="UP001370590">
    <property type="component" value="Unassembled WGS sequence"/>
</dbReference>
<dbReference type="EMBL" id="JAWMWH010000003">
    <property type="protein sequence ID" value="MEJ6400834.1"/>
    <property type="molecule type" value="Genomic_DNA"/>
</dbReference>
<dbReference type="Gene3D" id="3.40.50.720">
    <property type="entry name" value="NAD(P)-binding Rossmann-like Domain"/>
    <property type="match status" value="1"/>
</dbReference>
<dbReference type="PANTHER" id="PTHR43355">
    <property type="entry name" value="FLAVIN REDUCTASE (NADPH)"/>
    <property type="match status" value="1"/>
</dbReference>
<name>A0ABU8SLT8_9LACO</name>
<organism evidence="2 3">
    <name type="scientific">Nicoliella lavandulae</name>
    <dbReference type="NCBI Taxonomy" id="3082954"/>
    <lineage>
        <taxon>Bacteria</taxon>
        <taxon>Bacillati</taxon>
        <taxon>Bacillota</taxon>
        <taxon>Bacilli</taxon>
        <taxon>Lactobacillales</taxon>
        <taxon>Lactobacillaceae</taxon>
        <taxon>Nicoliella</taxon>
    </lineage>
</organism>
<sequence>MKKVLIIGASGSLGQALTKQLLNNDDYQLTLFSRSATQLNIDASNVKLVDGNASNPNDLDSVLQGQDAVFVALSGNLPKMATTITNAMNKEHVSRIIFISSMGIYNEIPESVGASGNLAHNPFLQQYRDAADIVEQSGLNYTIIRPGWFDNGSTNYEVTGRNEPFGGHDVSRAAIADLVTKLINDDHLYSKTSVGINRP</sequence>
<comment type="caution">
    <text evidence="2">The sequence shown here is derived from an EMBL/GenBank/DDBJ whole genome shotgun (WGS) entry which is preliminary data.</text>
</comment>